<evidence type="ECO:0000313" key="2">
    <source>
        <dbReference type="Proteomes" id="UP000762676"/>
    </source>
</evidence>
<dbReference type="EMBL" id="BMAT01000285">
    <property type="protein sequence ID" value="GFR63344.1"/>
    <property type="molecule type" value="Genomic_DNA"/>
</dbReference>
<sequence>MLLPLCQLGGLLGIAHGRWRRELGQHSAAGVLSGRRVPGAATSPLSRKPGDATVTAVAGTVVLLVSARALGEALAVYSFLGGGQSLGGREVCSCWNAQVDLQLVLLEHPGIAVLNPELNGWAHSSSLEGHGSAFRRVEPQADLCSDGVHAVKCWL</sequence>
<gene>
    <name evidence="1" type="ORF">ElyMa_000154000</name>
</gene>
<comment type="caution">
    <text evidence="1">The sequence shown here is derived from an EMBL/GenBank/DDBJ whole genome shotgun (WGS) entry which is preliminary data.</text>
</comment>
<organism evidence="1 2">
    <name type="scientific">Elysia marginata</name>
    <dbReference type="NCBI Taxonomy" id="1093978"/>
    <lineage>
        <taxon>Eukaryota</taxon>
        <taxon>Metazoa</taxon>
        <taxon>Spiralia</taxon>
        <taxon>Lophotrochozoa</taxon>
        <taxon>Mollusca</taxon>
        <taxon>Gastropoda</taxon>
        <taxon>Heterobranchia</taxon>
        <taxon>Euthyneura</taxon>
        <taxon>Panpulmonata</taxon>
        <taxon>Sacoglossa</taxon>
        <taxon>Placobranchoidea</taxon>
        <taxon>Plakobranchidae</taxon>
        <taxon>Elysia</taxon>
    </lineage>
</organism>
<dbReference type="AlphaFoldDB" id="A0AAV4EQW6"/>
<evidence type="ECO:0000313" key="1">
    <source>
        <dbReference type="EMBL" id="GFR63344.1"/>
    </source>
</evidence>
<keyword evidence="2" id="KW-1185">Reference proteome</keyword>
<proteinExistence type="predicted"/>
<accession>A0AAV4EQW6</accession>
<reference evidence="1 2" key="1">
    <citation type="journal article" date="2021" name="Elife">
        <title>Chloroplast acquisition without the gene transfer in kleptoplastic sea slugs, Plakobranchus ocellatus.</title>
        <authorList>
            <person name="Maeda T."/>
            <person name="Takahashi S."/>
            <person name="Yoshida T."/>
            <person name="Shimamura S."/>
            <person name="Takaki Y."/>
            <person name="Nagai Y."/>
            <person name="Toyoda A."/>
            <person name="Suzuki Y."/>
            <person name="Arimoto A."/>
            <person name="Ishii H."/>
            <person name="Satoh N."/>
            <person name="Nishiyama T."/>
            <person name="Hasebe M."/>
            <person name="Maruyama T."/>
            <person name="Minagawa J."/>
            <person name="Obokata J."/>
            <person name="Shigenobu S."/>
        </authorList>
    </citation>
    <scope>NUCLEOTIDE SEQUENCE [LARGE SCALE GENOMIC DNA]</scope>
</reference>
<dbReference type="Proteomes" id="UP000762676">
    <property type="component" value="Unassembled WGS sequence"/>
</dbReference>
<name>A0AAV4EQW6_9GAST</name>
<protein>
    <submittedName>
        <fullName evidence="1">Uncharacterized protein</fullName>
    </submittedName>
</protein>